<dbReference type="InterPro" id="IPR055999">
    <property type="entry name" value="DUF7577"/>
</dbReference>
<feature type="domain" description="DUF7577" evidence="3">
    <location>
        <begin position="73"/>
        <end position="101"/>
    </location>
</feature>
<evidence type="ECO:0000313" key="5">
    <source>
        <dbReference type="Proteomes" id="UP001596432"/>
    </source>
</evidence>
<proteinExistence type="predicted"/>
<evidence type="ECO:0000259" key="3">
    <source>
        <dbReference type="Pfam" id="PF24463"/>
    </source>
</evidence>
<keyword evidence="2" id="KW-0472">Membrane</keyword>
<dbReference type="AlphaFoldDB" id="A0ABD5Y6Q4"/>
<gene>
    <name evidence="4" type="ORF">ACFQMA_16145</name>
</gene>
<feature type="compositionally biased region" description="Polar residues" evidence="1">
    <location>
        <begin position="36"/>
        <end position="45"/>
    </location>
</feature>
<keyword evidence="2" id="KW-1133">Transmembrane helix</keyword>
<feature type="compositionally biased region" description="Acidic residues" evidence="1">
    <location>
        <begin position="63"/>
        <end position="72"/>
    </location>
</feature>
<keyword evidence="5" id="KW-1185">Reference proteome</keyword>
<organism evidence="4 5">
    <name type="scientific">Halosimplex aquaticum</name>
    <dbReference type="NCBI Taxonomy" id="3026162"/>
    <lineage>
        <taxon>Archaea</taxon>
        <taxon>Methanobacteriati</taxon>
        <taxon>Methanobacteriota</taxon>
        <taxon>Stenosarchaea group</taxon>
        <taxon>Halobacteria</taxon>
        <taxon>Halobacteriales</taxon>
        <taxon>Haloarculaceae</taxon>
        <taxon>Halosimplex</taxon>
    </lineage>
</organism>
<reference evidence="4 5" key="1">
    <citation type="journal article" date="2019" name="Int. J. Syst. Evol. Microbiol.">
        <title>The Global Catalogue of Microorganisms (GCM) 10K type strain sequencing project: providing services to taxonomists for standard genome sequencing and annotation.</title>
        <authorList>
            <consortium name="The Broad Institute Genomics Platform"/>
            <consortium name="The Broad Institute Genome Sequencing Center for Infectious Disease"/>
            <person name="Wu L."/>
            <person name="Ma J."/>
        </authorList>
    </citation>
    <scope>NUCLEOTIDE SEQUENCE [LARGE SCALE GENOMIC DNA]</scope>
    <source>
        <strain evidence="4 5">XZYJT29</strain>
    </source>
</reference>
<name>A0ABD5Y6Q4_9EURY</name>
<protein>
    <recommendedName>
        <fullName evidence="3">DUF7577 domain-containing protein</fullName>
    </recommendedName>
</protein>
<dbReference type="RefSeq" id="WP_274322442.1">
    <property type="nucleotide sequence ID" value="NZ_CP118158.1"/>
</dbReference>
<accession>A0ABD5Y6Q4</accession>
<evidence type="ECO:0000256" key="1">
    <source>
        <dbReference type="SAM" id="MobiDB-lite"/>
    </source>
</evidence>
<dbReference type="EMBL" id="JBHTAS010000001">
    <property type="protein sequence ID" value="MFC7141356.1"/>
    <property type="molecule type" value="Genomic_DNA"/>
</dbReference>
<evidence type="ECO:0000256" key="2">
    <source>
        <dbReference type="SAM" id="Phobius"/>
    </source>
</evidence>
<comment type="caution">
    <text evidence="4">The sequence shown here is derived from an EMBL/GenBank/DDBJ whole genome shotgun (WGS) entry which is preliminary data.</text>
</comment>
<evidence type="ECO:0000313" key="4">
    <source>
        <dbReference type="EMBL" id="MFC7141356.1"/>
    </source>
</evidence>
<dbReference type="Proteomes" id="UP001596432">
    <property type="component" value="Unassembled WGS sequence"/>
</dbReference>
<feature type="region of interest" description="Disordered" evidence="1">
    <location>
        <begin position="33"/>
        <end position="88"/>
    </location>
</feature>
<sequence length="101" mass="11030">MEPWGWIVVYLVGFTLFQLLLVRYFSDDRSLGGVSLESNEASPPQSGDPGRSVGDPNRPLGGEESEEGDEGEDGVHCPHCGAPNADEPTYTYCRKCLAQLR</sequence>
<feature type="transmembrane region" description="Helical" evidence="2">
    <location>
        <begin position="6"/>
        <end position="25"/>
    </location>
</feature>
<keyword evidence="2" id="KW-0812">Transmembrane</keyword>
<dbReference type="Pfam" id="PF24463">
    <property type="entry name" value="DUF7577"/>
    <property type="match status" value="1"/>
</dbReference>
<dbReference type="GeneID" id="78821669"/>